<feature type="transmembrane region" description="Helical" evidence="1">
    <location>
        <begin position="115"/>
        <end position="134"/>
    </location>
</feature>
<keyword evidence="1" id="KW-0812">Transmembrane</keyword>
<dbReference type="Pfam" id="PF04892">
    <property type="entry name" value="VanZ"/>
    <property type="match status" value="1"/>
</dbReference>
<feature type="transmembrane region" description="Helical" evidence="1">
    <location>
        <begin position="146"/>
        <end position="166"/>
    </location>
</feature>
<name>A0ABN6ZIR3_9FIRM</name>
<feature type="transmembrane region" description="Helical" evidence="1">
    <location>
        <begin position="186"/>
        <end position="210"/>
    </location>
</feature>
<proteinExistence type="predicted"/>
<keyword evidence="1" id="KW-1133">Transmembrane helix</keyword>
<dbReference type="PANTHER" id="PTHR36834:SF1">
    <property type="entry name" value="INTEGRAL MEMBRANE PROTEIN"/>
    <property type="match status" value="1"/>
</dbReference>
<sequence length="215" mass="25305">MKEAVVGCHNLSDLANQIDQLERISVLNFNLLMTVILTLGIMIIYYRRIQYKSLFHFMIVTSFVFYVLNVIRLTFFPMPINAHYLELLRKGVSCGIVSERRHNFQLFDFMKWNNLFHITTLGNFIMLMPLSFYLPTVFQKRKWGIFKVTGVGFLVSLTIECLQLMYDYVTGYAYRGFNVDDLLMNTLGVTIAYSFITAIKIIGYLLVYFWKRMKK</sequence>
<reference evidence="3" key="1">
    <citation type="journal article" date="2024" name="Int. J. Syst. Evol. Microbiol.">
        <title>Turicibacter faecis sp. nov., isolated from faeces of heart failure mouse model.</title>
        <authorList>
            <person name="Imamura Y."/>
            <person name="Motooka D."/>
            <person name="Nakajima Y."/>
            <person name="Ito S."/>
            <person name="Kitakaze M."/>
            <person name="Iida T."/>
            <person name="Nakamura S."/>
        </authorList>
    </citation>
    <scope>NUCLEOTIDE SEQUENCE</scope>
    <source>
        <strain evidence="3">TC023</strain>
    </source>
</reference>
<evidence type="ECO:0000256" key="1">
    <source>
        <dbReference type="SAM" id="Phobius"/>
    </source>
</evidence>
<dbReference type="EMBL" id="AP028127">
    <property type="protein sequence ID" value="BEH91855.1"/>
    <property type="molecule type" value="Genomic_DNA"/>
</dbReference>
<dbReference type="InterPro" id="IPR006976">
    <property type="entry name" value="VanZ-like"/>
</dbReference>
<accession>A0ABN6ZIR3</accession>
<feature type="domain" description="VanZ-like" evidence="2">
    <location>
        <begin position="63"/>
        <end position="197"/>
    </location>
</feature>
<evidence type="ECO:0000313" key="4">
    <source>
        <dbReference type="Proteomes" id="UP001432099"/>
    </source>
</evidence>
<keyword evidence="1" id="KW-0472">Membrane</keyword>
<feature type="transmembrane region" description="Helical" evidence="1">
    <location>
        <begin position="26"/>
        <end position="46"/>
    </location>
</feature>
<gene>
    <name evidence="3" type="ORF">T23_19570</name>
</gene>
<dbReference type="RefSeq" id="WP_161832563.1">
    <property type="nucleotide sequence ID" value="NZ_AP028127.1"/>
</dbReference>
<evidence type="ECO:0000313" key="3">
    <source>
        <dbReference type="EMBL" id="BEH91855.1"/>
    </source>
</evidence>
<keyword evidence="4" id="KW-1185">Reference proteome</keyword>
<organism evidence="3 4">
    <name type="scientific">Turicibacter faecis</name>
    <dbReference type="NCBI Taxonomy" id="2963365"/>
    <lineage>
        <taxon>Bacteria</taxon>
        <taxon>Bacillati</taxon>
        <taxon>Bacillota</taxon>
        <taxon>Erysipelotrichia</taxon>
        <taxon>Erysipelotrichales</taxon>
        <taxon>Turicibacteraceae</taxon>
        <taxon>Turicibacter</taxon>
    </lineage>
</organism>
<dbReference type="InterPro" id="IPR053150">
    <property type="entry name" value="Teicoplanin_resist-assoc"/>
</dbReference>
<dbReference type="Proteomes" id="UP001432099">
    <property type="component" value="Chromosome"/>
</dbReference>
<dbReference type="PANTHER" id="PTHR36834">
    <property type="entry name" value="MEMBRANE PROTEIN-RELATED"/>
    <property type="match status" value="1"/>
</dbReference>
<feature type="transmembrane region" description="Helical" evidence="1">
    <location>
        <begin position="53"/>
        <end position="75"/>
    </location>
</feature>
<evidence type="ECO:0000259" key="2">
    <source>
        <dbReference type="Pfam" id="PF04892"/>
    </source>
</evidence>
<protein>
    <recommendedName>
        <fullName evidence="2">VanZ-like domain-containing protein</fullName>
    </recommendedName>
</protein>